<evidence type="ECO:0000313" key="2">
    <source>
        <dbReference type="Proteomes" id="UP000692954"/>
    </source>
</evidence>
<comment type="caution">
    <text evidence="1">The sequence shown here is derived from an EMBL/GenBank/DDBJ whole genome shotgun (WGS) entry which is preliminary data.</text>
</comment>
<dbReference type="AlphaFoldDB" id="A0A8S1NV77"/>
<proteinExistence type="predicted"/>
<accession>A0A8S1NV77</accession>
<evidence type="ECO:0000313" key="1">
    <source>
        <dbReference type="EMBL" id="CAD8093796.1"/>
    </source>
</evidence>
<name>A0A8S1NV77_9CILI</name>
<reference evidence="1" key="1">
    <citation type="submission" date="2021-01" db="EMBL/GenBank/DDBJ databases">
        <authorList>
            <consortium name="Genoscope - CEA"/>
            <person name="William W."/>
        </authorList>
    </citation>
    <scope>NUCLEOTIDE SEQUENCE</scope>
</reference>
<protein>
    <submittedName>
        <fullName evidence="1">Uncharacterized protein</fullName>
    </submittedName>
</protein>
<gene>
    <name evidence="1" type="ORF">PSON_ATCC_30995.1.T0610168</name>
</gene>
<sequence>MMRSKQKQQETQFVKTEICYLTRNFNSKLVKQIQMTLHIIFIIERAHSLYLNFCNFVVQSIFREYYNIQFLLIIHQNFISFCSKFIQLKEITYQSIVIQSKFIKNKIYLTKPVLYHFNIVFKSWVGVISFKYSNLVKDIFDNTKALQPLQNYQMSKIISRKFMENHYYLKITLNYLNNLKINETSQVKVKNESNQFYQVSKQQVYLKQIKILNRLQSQKLYFFREKIYATNSKYIIQNILSFQIIIILNK</sequence>
<dbReference type="EMBL" id="CAJJDN010000061">
    <property type="protein sequence ID" value="CAD8093796.1"/>
    <property type="molecule type" value="Genomic_DNA"/>
</dbReference>
<keyword evidence="2" id="KW-1185">Reference proteome</keyword>
<organism evidence="1 2">
    <name type="scientific">Paramecium sonneborni</name>
    <dbReference type="NCBI Taxonomy" id="65129"/>
    <lineage>
        <taxon>Eukaryota</taxon>
        <taxon>Sar</taxon>
        <taxon>Alveolata</taxon>
        <taxon>Ciliophora</taxon>
        <taxon>Intramacronucleata</taxon>
        <taxon>Oligohymenophorea</taxon>
        <taxon>Peniculida</taxon>
        <taxon>Parameciidae</taxon>
        <taxon>Paramecium</taxon>
    </lineage>
</organism>
<dbReference type="Proteomes" id="UP000692954">
    <property type="component" value="Unassembled WGS sequence"/>
</dbReference>